<keyword evidence="3" id="KW-0969">Cilium</keyword>
<keyword evidence="3" id="KW-0282">Flagellum</keyword>
<keyword evidence="2" id="KW-1133">Transmembrane helix</keyword>
<feature type="region of interest" description="Disordered" evidence="1">
    <location>
        <begin position="35"/>
        <end position="62"/>
    </location>
</feature>
<name>A0ABV2JJD1_9STRE</name>
<dbReference type="EMBL" id="JBEPMK010000002">
    <property type="protein sequence ID" value="MET3644017.1"/>
    <property type="molecule type" value="Genomic_DNA"/>
</dbReference>
<keyword evidence="4" id="KW-1185">Reference proteome</keyword>
<protein>
    <submittedName>
        <fullName evidence="3">Flagellar basal body-associated protein FliL</fullName>
    </submittedName>
</protein>
<feature type="compositionally biased region" description="Low complexity" evidence="1">
    <location>
        <begin position="35"/>
        <end position="49"/>
    </location>
</feature>
<keyword evidence="2" id="KW-0812">Transmembrane</keyword>
<feature type="transmembrane region" description="Helical" evidence="2">
    <location>
        <begin position="7"/>
        <end position="28"/>
    </location>
</feature>
<comment type="caution">
    <text evidence="3">The sequence shown here is derived from an EMBL/GenBank/DDBJ whole genome shotgun (WGS) entry which is preliminary data.</text>
</comment>
<gene>
    <name evidence="3" type="ORF">ABID27_000639</name>
</gene>
<evidence type="ECO:0000256" key="1">
    <source>
        <dbReference type="SAM" id="MobiDB-lite"/>
    </source>
</evidence>
<organism evidence="3 4">
    <name type="scientific">Streptococcus gallinaceus</name>
    <dbReference type="NCBI Taxonomy" id="165758"/>
    <lineage>
        <taxon>Bacteria</taxon>
        <taxon>Bacillati</taxon>
        <taxon>Bacillota</taxon>
        <taxon>Bacilli</taxon>
        <taxon>Lactobacillales</taxon>
        <taxon>Streptococcaceae</taxon>
        <taxon>Streptococcus</taxon>
    </lineage>
</organism>
<accession>A0ABV2JJD1</accession>
<keyword evidence="3" id="KW-0966">Cell projection</keyword>
<evidence type="ECO:0000313" key="3">
    <source>
        <dbReference type="EMBL" id="MET3644017.1"/>
    </source>
</evidence>
<sequence>MKKFKKIILSILGVVVTLLILGITFLHFQTYTASPSAQEASQSSQHTAAYDYFPTKKRPVRA</sequence>
<evidence type="ECO:0000313" key="4">
    <source>
        <dbReference type="Proteomes" id="UP001549055"/>
    </source>
</evidence>
<evidence type="ECO:0000256" key="2">
    <source>
        <dbReference type="SAM" id="Phobius"/>
    </source>
</evidence>
<dbReference type="RefSeq" id="WP_253363758.1">
    <property type="nucleotide sequence ID" value="NZ_JALJXU010000002.1"/>
</dbReference>
<keyword evidence="2" id="KW-0472">Membrane</keyword>
<dbReference type="Proteomes" id="UP001549055">
    <property type="component" value="Unassembled WGS sequence"/>
</dbReference>
<proteinExistence type="predicted"/>
<reference evidence="3 4" key="1">
    <citation type="submission" date="2024-06" db="EMBL/GenBank/DDBJ databases">
        <title>Genomic Encyclopedia of Type Strains, Phase IV (KMG-IV): sequencing the most valuable type-strain genomes for metagenomic binning, comparative biology and taxonomic classification.</title>
        <authorList>
            <person name="Goeker M."/>
        </authorList>
    </citation>
    <scope>NUCLEOTIDE SEQUENCE [LARGE SCALE GENOMIC DNA]</scope>
    <source>
        <strain evidence="3 4">DSM 15349</strain>
    </source>
</reference>